<dbReference type="Proteomes" id="UP000062160">
    <property type="component" value="Unassembled WGS sequence"/>
</dbReference>
<name>A0A0U9HGN9_9FIRM</name>
<proteinExistence type="predicted"/>
<sequence>MEDLNMNDIQFILRAVLVYTSSVINDLRPDNEDLWLKGELKQAKGTLNKLNNMQINRLDI</sequence>
<accession>A0A0U9HGN9</accession>
<gene>
    <name evidence="1" type="ORF">TSYNT_9290</name>
</gene>
<reference evidence="1" key="1">
    <citation type="journal article" date="2016" name="Genome Announc.">
        <title>Draft Genome Sequence of the Syntrophic Lactate-Degrading Bacterium Tepidanaerobacter syntrophicus JLT.</title>
        <authorList>
            <person name="Matsuura N."/>
            <person name="Ohashi A."/>
            <person name="Tourlousse D.M."/>
            <person name="Sekiguchi Y."/>
        </authorList>
    </citation>
    <scope>NUCLEOTIDE SEQUENCE [LARGE SCALE GENOMIC DNA]</scope>
    <source>
        <strain evidence="1">JL</strain>
    </source>
</reference>
<evidence type="ECO:0000313" key="2">
    <source>
        <dbReference type="Proteomes" id="UP000062160"/>
    </source>
</evidence>
<dbReference type="AlphaFoldDB" id="A0A0U9HGN9"/>
<dbReference type="RefSeq" id="WP_059033763.1">
    <property type="nucleotide sequence ID" value="NZ_DF977003.1"/>
</dbReference>
<keyword evidence="2" id="KW-1185">Reference proteome</keyword>
<dbReference type="STRING" id="224999.GCA_001485475_02073"/>
<dbReference type="EMBL" id="DF977003">
    <property type="protein sequence ID" value="GAQ26034.1"/>
    <property type="molecule type" value="Genomic_DNA"/>
</dbReference>
<protein>
    <submittedName>
        <fullName evidence="1">Uncharacterized protein</fullName>
    </submittedName>
</protein>
<organism evidence="1">
    <name type="scientific">Tepidanaerobacter syntrophicus</name>
    <dbReference type="NCBI Taxonomy" id="224999"/>
    <lineage>
        <taxon>Bacteria</taxon>
        <taxon>Bacillati</taxon>
        <taxon>Bacillota</taxon>
        <taxon>Clostridia</taxon>
        <taxon>Thermosediminibacterales</taxon>
        <taxon>Tepidanaerobacteraceae</taxon>
        <taxon>Tepidanaerobacter</taxon>
    </lineage>
</organism>
<evidence type="ECO:0000313" key="1">
    <source>
        <dbReference type="EMBL" id="GAQ26034.1"/>
    </source>
</evidence>